<proteinExistence type="predicted"/>
<evidence type="ECO:0000313" key="1">
    <source>
        <dbReference type="EMBL" id="MFC0517687.1"/>
    </source>
</evidence>
<dbReference type="RefSeq" id="WP_377025426.1">
    <property type="nucleotide sequence ID" value="NZ_JBHLTS010000075.1"/>
</dbReference>
<sequence>MINGLSGNYVVDSIGGNYDIKDKYLYRDVKLQLLENGTYHFMPGLKILKGYEGQWDLSDDGEFSYFIFKCNNGKYQMRRDLTLDVESNGSDYTIYFGKQK</sequence>
<name>A0ABV6LDX8_9SPHI</name>
<keyword evidence="2" id="KW-1185">Reference proteome</keyword>
<dbReference type="EMBL" id="JBHLTS010000075">
    <property type="protein sequence ID" value="MFC0517687.1"/>
    <property type="molecule type" value="Genomic_DNA"/>
</dbReference>
<accession>A0ABV6LDX8</accession>
<organism evidence="1 2">
    <name type="scientific">Mucilaginibacter angelicae</name>
    <dbReference type="NCBI Taxonomy" id="869718"/>
    <lineage>
        <taxon>Bacteria</taxon>
        <taxon>Pseudomonadati</taxon>
        <taxon>Bacteroidota</taxon>
        <taxon>Sphingobacteriia</taxon>
        <taxon>Sphingobacteriales</taxon>
        <taxon>Sphingobacteriaceae</taxon>
        <taxon>Mucilaginibacter</taxon>
    </lineage>
</organism>
<gene>
    <name evidence="1" type="ORF">ACFFGT_25970</name>
</gene>
<dbReference type="Proteomes" id="UP001589828">
    <property type="component" value="Unassembled WGS sequence"/>
</dbReference>
<comment type="caution">
    <text evidence="1">The sequence shown here is derived from an EMBL/GenBank/DDBJ whole genome shotgun (WGS) entry which is preliminary data.</text>
</comment>
<reference evidence="1 2" key="1">
    <citation type="submission" date="2024-09" db="EMBL/GenBank/DDBJ databases">
        <authorList>
            <person name="Sun Q."/>
            <person name="Mori K."/>
        </authorList>
    </citation>
    <scope>NUCLEOTIDE SEQUENCE [LARGE SCALE GENOMIC DNA]</scope>
    <source>
        <strain evidence="1 2">NCAIM B.02415</strain>
    </source>
</reference>
<protein>
    <submittedName>
        <fullName evidence="1">Uncharacterized protein</fullName>
    </submittedName>
</protein>
<evidence type="ECO:0000313" key="2">
    <source>
        <dbReference type="Proteomes" id="UP001589828"/>
    </source>
</evidence>